<proteinExistence type="predicted"/>
<dbReference type="Proteomes" id="UP001596113">
    <property type="component" value="Unassembled WGS sequence"/>
</dbReference>
<accession>A0ABW0HY80</accession>
<evidence type="ECO:0008006" key="3">
    <source>
        <dbReference type="Google" id="ProtNLM"/>
    </source>
</evidence>
<evidence type="ECO:0000313" key="1">
    <source>
        <dbReference type="EMBL" id="MFC5405954.1"/>
    </source>
</evidence>
<keyword evidence="2" id="KW-1185">Reference proteome</keyword>
<evidence type="ECO:0000313" key="2">
    <source>
        <dbReference type="Proteomes" id="UP001596113"/>
    </source>
</evidence>
<comment type="caution">
    <text evidence="1">The sequence shown here is derived from an EMBL/GenBank/DDBJ whole genome shotgun (WGS) entry which is preliminary data.</text>
</comment>
<reference evidence="2" key="1">
    <citation type="journal article" date="2019" name="Int. J. Syst. Evol. Microbiol.">
        <title>The Global Catalogue of Microorganisms (GCM) 10K type strain sequencing project: providing services to taxonomists for standard genome sequencing and annotation.</title>
        <authorList>
            <consortium name="The Broad Institute Genomics Platform"/>
            <consortium name="The Broad Institute Genome Sequencing Center for Infectious Disease"/>
            <person name="Wu L."/>
            <person name="Ma J."/>
        </authorList>
    </citation>
    <scope>NUCLEOTIDE SEQUENCE [LARGE SCALE GENOMIC DNA]</scope>
    <source>
        <strain evidence="2">CGMCC 1.18575</strain>
    </source>
</reference>
<dbReference type="EMBL" id="JBHSMI010000052">
    <property type="protein sequence ID" value="MFC5405954.1"/>
    <property type="molecule type" value="Genomic_DNA"/>
</dbReference>
<organism evidence="1 2">
    <name type="scientific">Cohnella soli</name>
    <dbReference type="NCBI Taxonomy" id="425005"/>
    <lineage>
        <taxon>Bacteria</taxon>
        <taxon>Bacillati</taxon>
        <taxon>Bacillota</taxon>
        <taxon>Bacilli</taxon>
        <taxon>Bacillales</taxon>
        <taxon>Paenibacillaceae</taxon>
        <taxon>Cohnella</taxon>
    </lineage>
</organism>
<dbReference type="RefSeq" id="WP_378137703.1">
    <property type="nucleotide sequence ID" value="NZ_JBHSMI010000052.1"/>
</dbReference>
<gene>
    <name evidence="1" type="ORF">ACFPOF_24700</name>
</gene>
<name>A0ABW0HY80_9BACL</name>
<sequence>MRKKNKQGEQEEKKTITQHDEAFKKLLQTFFAEFIALFFPELDKLLDHTHTRLLMQELLVDIVGQESRSLDLIIEFRFFKVELRRQNWREFITSDNPIAAALLAKMGYNKTEEREVRAAYLRMILRIRKKLDDAKLALIMSVADLYFEPNDAQDFA</sequence>
<protein>
    <recommendedName>
        <fullName evidence="3">Transposase</fullName>
    </recommendedName>
</protein>